<dbReference type="PANTHER" id="PTHR42693:SF53">
    <property type="entry name" value="ENDO-4-O-SULFATASE"/>
    <property type="match status" value="1"/>
</dbReference>
<evidence type="ECO:0000256" key="2">
    <source>
        <dbReference type="ARBA" id="ARBA00022723"/>
    </source>
</evidence>
<dbReference type="EMBL" id="QNRR01000001">
    <property type="protein sequence ID" value="RBP47401.1"/>
    <property type="molecule type" value="Genomic_DNA"/>
</dbReference>
<evidence type="ECO:0000256" key="5">
    <source>
        <dbReference type="SAM" id="MobiDB-lite"/>
    </source>
</evidence>
<keyword evidence="3" id="KW-0378">Hydrolase</keyword>
<feature type="domain" description="Sulfatase N-terminal" evidence="7">
    <location>
        <begin position="25"/>
        <end position="299"/>
    </location>
</feature>
<feature type="region of interest" description="Disordered" evidence="5">
    <location>
        <begin position="436"/>
        <end position="460"/>
    </location>
</feature>
<dbReference type="InterPro" id="IPR050738">
    <property type="entry name" value="Sulfatase"/>
</dbReference>
<dbReference type="SUPFAM" id="SSF53649">
    <property type="entry name" value="Alkaline phosphatase-like"/>
    <property type="match status" value="1"/>
</dbReference>
<dbReference type="PANTHER" id="PTHR42693">
    <property type="entry name" value="ARYLSULFATASE FAMILY MEMBER"/>
    <property type="match status" value="1"/>
</dbReference>
<comment type="caution">
    <text evidence="8">The sequence shown here is derived from an EMBL/GenBank/DDBJ whole genome shotgun (WGS) entry which is preliminary data.</text>
</comment>
<dbReference type="CDD" id="cd16027">
    <property type="entry name" value="SGSH"/>
    <property type="match status" value="1"/>
</dbReference>
<accession>A0A366HSY9</accession>
<keyword evidence="6" id="KW-0732">Signal</keyword>
<gene>
    <name evidence="8" type="ORF">DES53_101198</name>
</gene>
<reference evidence="8 9" key="1">
    <citation type="submission" date="2018-06" db="EMBL/GenBank/DDBJ databases">
        <title>Genomic Encyclopedia of Type Strains, Phase IV (KMG-IV): sequencing the most valuable type-strain genomes for metagenomic binning, comparative biology and taxonomic classification.</title>
        <authorList>
            <person name="Goeker M."/>
        </authorList>
    </citation>
    <scope>NUCLEOTIDE SEQUENCE [LARGE SCALE GENOMIC DNA]</scope>
    <source>
        <strain evidence="8 9">DSM 25532</strain>
    </source>
</reference>
<feature type="signal peptide" evidence="6">
    <location>
        <begin position="1"/>
        <end position="22"/>
    </location>
</feature>
<dbReference type="InterPro" id="IPR024607">
    <property type="entry name" value="Sulfatase_CS"/>
</dbReference>
<keyword evidence="4" id="KW-0106">Calcium</keyword>
<evidence type="ECO:0000313" key="9">
    <source>
        <dbReference type="Proteomes" id="UP000253426"/>
    </source>
</evidence>
<dbReference type="Gene3D" id="3.40.720.10">
    <property type="entry name" value="Alkaline Phosphatase, subunit A"/>
    <property type="match status" value="1"/>
</dbReference>
<name>A0A366HSY9_9BACT</name>
<keyword evidence="2" id="KW-0479">Metal-binding</keyword>
<dbReference type="GO" id="GO:0004065">
    <property type="term" value="F:arylsulfatase activity"/>
    <property type="evidence" value="ECO:0007669"/>
    <property type="project" value="TreeGrafter"/>
</dbReference>
<feature type="chain" id="PRO_5016834608" evidence="6">
    <location>
        <begin position="23"/>
        <end position="460"/>
    </location>
</feature>
<dbReference type="InterPro" id="IPR017850">
    <property type="entry name" value="Alkaline_phosphatase_core_sf"/>
</dbReference>
<dbReference type="Proteomes" id="UP000253426">
    <property type="component" value="Unassembled WGS sequence"/>
</dbReference>
<evidence type="ECO:0000256" key="4">
    <source>
        <dbReference type="ARBA" id="ARBA00022837"/>
    </source>
</evidence>
<evidence type="ECO:0000256" key="1">
    <source>
        <dbReference type="ARBA" id="ARBA00008779"/>
    </source>
</evidence>
<dbReference type="GO" id="GO:0046872">
    <property type="term" value="F:metal ion binding"/>
    <property type="evidence" value="ECO:0007669"/>
    <property type="project" value="UniProtKB-KW"/>
</dbReference>
<dbReference type="AlphaFoldDB" id="A0A366HSY9"/>
<proteinExistence type="inferred from homology"/>
<evidence type="ECO:0000256" key="6">
    <source>
        <dbReference type="SAM" id="SignalP"/>
    </source>
</evidence>
<feature type="compositionally biased region" description="Basic and acidic residues" evidence="5">
    <location>
        <begin position="443"/>
        <end position="460"/>
    </location>
</feature>
<evidence type="ECO:0000256" key="3">
    <source>
        <dbReference type="ARBA" id="ARBA00022801"/>
    </source>
</evidence>
<dbReference type="RefSeq" id="WP_113956340.1">
    <property type="nucleotide sequence ID" value="NZ_QNRR01000001.1"/>
</dbReference>
<dbReference type="Pfam" id="PF00884">
    <property type="entry name" value="Sulfatase"/>
    <property type="match status" value="1"/>
</dbReference>
<sequence length="460" mass="51355">MMTRRFLLVLLCLVSSFTTAGAAKPNIVVFLADDLSWGDCSIYNAKSGIRTSNMERLAKDGMTFDLAFVASPSCAPSRAALLTGLYPARNGSMFNHQRPDPEHKKWPVWFKEAGYETAAIGKTAHYAQVKEYGFDHASHFKYHEDNCITAAVSWLENRQKEKSTSEKPLCLIVGTNWPHVPWPEKTSYQPGEAALPASQVDTPETRQARARYAEAVSNADRDLGLVYDAARKLLGENTLFIFTADHGSQFPFGKWNCYDAGIRTPFVAVWPGKVAPGSKSDAMVSWVDILPTCLDAAGATLPPDGTFSGQSIVPILQGNHVRLREHIFTTHSGDGKMNEYPMRSVRTRFWKYIRNLNPNAEFHSHVDKAQGGDGRSYWDSWAAAAKQEPKAAATVKRYHTRPMEELYDLVEDPDELNNLAKDPKAKDALLELRAELDQWMEEQGDKGGDTEEARKPKEKP</sequence>
<comment type="similarity">
    <text evidence="1">Belongs to the sulfatase family.</text>
</comment>
<keyword evidence="9" id="KW-1185">Reference proteome</keyword>
<dbReference type="InterPro" id="IPR000917">
    <property type="entry name" value="Sulfatase_N"/>
</dbReference>
<dbReference type="OrthoDB" id="9803751at2"/>
<evidence type="ECO:0000259" key="7">
    <source>
        <dbReference type="Pfam" id="PF00884"/>
    </source>
</evidence>
<dbReference type="PROSITE" id="PS00523">
    <property type="entry name" value="SULFATASE_1"/>
    <property type="match status" value="1"/>
</dbReference>
<evidence type="ECO:0000313" key="8">
    <source>
        <dbReference type="EMBL" id="RBP47401.1"/>
    </source>
</evidence>
<organism evidence="8 9">
    <name type="scientific">Roseimicrobium gellanilyticum</name>
    <dbReference type="NCBI Taxonomy" id="748857"/>
    <lineage>
        <taxon>Bacteria</taxon>
        <taxon>Pseudomonadati</taxon>
        <taxon>Verrucomicrobiota</taxon>
        <taxon>Verrucomicrobiia</taxon>
        <taxon>Verrucomicrobiales</taxon>
        <taxon>Verrucomicrobiaceae</taxon>
        <taxon>Roseimicrobium</taxon>
    </lineage>
</organism>
<protein>
    <submittedName>
        <fullName evidence="8">Putative sulfatase</fullName>
    </submittedName>
</protein>